<evidence type="ECO:0000313" key="3">
    <source>
        <dbReference type="EMBL" id="MBO0661233.1"/>
    </source>
</evidence>
<dbReference type="AlphaFoldDB" id="A0A939JQU2"/>
<dbReference type="EMBL" id="JAFMPP010000001">
    <property type="protein sequence ID" value="MBO0661233.1"/>
    <property type="molecule type" value="Genomic_DNA"/>
</dbReference>
<keyword evidence="4" id="KW-1185">Reference proteome</keyword>
<dbReference type="RefSeq" id="WP_207255874.1">
    <property type="nucleotide sequence ID" value="NZ_JAFMPP010000001.1"/>
</dbReference>
<accession>A0A939JQU2</accession>
<sequence>MTINTDFSLKLAALAQAKTQALTKASERKTGAAEKSAAASFAAALDTAKATDESAATSAPAAIHPLVKHEARKVGPLEQFEGFVLRSFVESMLPDKSSGFFGKGTAGEIWRSMLADQIGKEIAASGGIGIADVIAKKEGIHTGTPHHRAEGVRGVDALNGERNTEAGLATGSDKNRL</sequence>
<feature type="region of interest" description="Disordered" evidence="1">
    <location>
        <begin position="141"/>
        <end position="177"/>
    </location>
</feature>
<gene>
    <name evidence="3" type="ORF">J1C48_01480</name>
</gene>
<evidence type="ECO:0000313" key="4">
    <source>
        <dbReference type="Proteomes" id="UP000664122"/>
    </source>
</evidence>
<feature type="domain" description="Flagellar protein FlgJ N-terminal" evidence="2">
    <location>
        <begin position="95"/>
        <end position="136"/>
    </location>
</feature>
<dbReference type="Proteomes" id="UP000664122">
    <property type="component" value="Unassembled WGS sequence"/>
</dbReference>
<organism evidence="3 4">
    <name type="scientific">Jiella flava</name>
    <dbReference type="NCBI Taxonomy" id="2816857"/>
    <lineage>
        <taxon>Bacteria</taxon>
        <taxon>Pseudomonadati</taxon>
        <taxon>Pseudomonadota</taxon>
        <taxon>Alphaproteobacteria</taxon>
        <taxon>Hyphomicrobiales</taxon>
        <taxon>Aurantimonadaceae</taxon>
        <taxon>Jiella</taxon>
    </lineage>
</organism>
<comment type="caution">
    <text evidence="3">The sequence shown here is derived from an EMBL/GenBank/DDBJ whole genome shotgun (WGS) entry which is preliminary data.</text>
</comment>
<proteinExistence type="predicted"/>
<protein>
    <submittedName>
        <fullName evidence="3">Rod-binding protein</fullName>
    </submittedName>
</protein>
<name>A0A939JQU2_9HYPH</name>
<dbReference type="InterPro" id="IPR019301">
    <property type="entry name" value="Flagellar_prot_FlgJ_N"/>
</dbReference>
<dbReference type="Pfam" id="PF10135">
    <property type="entry name" value="Rod-binding"/>
    <property type="match status" value="1"/>
</dbReference>
<reference evidence="3" key="1">
    <citation type="submission" date="2021-03" db="EMBL/GenBank/DDBJ databases">
        <title>Whole genome sequence of Jiella sp. CQZ9-1.</title>
        <authorList>
            <person name="Tuo L."/>
        </authorList>
    </citation>
    <scope>NUCLEOTIDE SEQUENCE</scope>
    <source>
        <strain evidence="3">CQZ9-1</strain>
    </source>
</reference>
<evidence type="ECO:0000259" key="2">
    <source>
        <dbReference type="Pfam" id="PF10135"/>
    </source>
</evidence>
<evidence type="ECO:0000256" key="1">
    <source>
        <dbReference type="SAM" id="MobiDB-lite"/>
    </source>
</evidence>